<reference evidence="2" key="1">
    <citation type="submission" date="2023-10" db="EMBL/GenBank/DDBJ databases">
        <authorList>
            <person name="Chen Y."/>
            <person name="Shah S."/>
            <person name="Dougan E. K."/>
            <person name="Thang M."/>
            <person name="Chan C."/>
        </authorList>
    </citation>
    <scope>NUCLEOTIDE SEQUENCE [LARGE SCALE GENOMIC DNA]</scope>
</reference>
<evidence type="ECO:0000256" key="1">
    <source>
        <dbReference type="SAM" id="SignalP"/>
    </source>
</evidence>
<dbReference type="Proteomes" id="UP001189429">
    <property type="component" value="Unassembled WGS sequence"/>
</dbReference>
<keyword evidence="1" id="KW-0732">Signal</keyword>
<name>A0ABN9YFL5_9DINO</name>
<organism evidence="2 3">
    <name type="scientific">Prorocentrum cordatum</name>
    <dbReference type="NCBI Taxonomy" id="2364126"/>
    <lineage>
        <taxon>Eukaryota</taxon>
        <taxon>Sar</taxon>
        <taxon>Alveolata</taxon>
        <taxon>Dinophyceae</taxon>
        <taxon>Prorocentrales</taxon>
        <taxon>Prorocentraceae</taxon>
        <taxon>Prorocentrum</taxon>
    </lineage>
</organism>
<accession>A0ABN9YFL5</accession>
<evidence type="ECO:0000313" key="2">
    <source>
        <dbReference type="EMBL" id="CAK0911633.1"/>
    </source>
</evidence>
<comment type="caution">
    <text evidence="2">The sequence shown here is derived from an EMBL/GenBank/DDBJ whole genome shotgun (WGS) entry which is preliminary data.</text>
</comment>
<evidence type="ECO:0000313" key="3">
    <source>
        <dbReference type="Proteomes" id="UP001189429"/>
    </source>
</evidence>
<gene>
    <name evidence="2" type="ORF">PCOR1329_LOCUS85467</name>
</gene>
<sequence length="126" mass="13495">MERRASFLFCFGFLVAAFRPQPCAGVTSAGGVHRRTAEEDGIDIFGCSQHAAVGAAPASTSGPAPFVPSRGSAALRSARPTTVLGPHGLRLSFTLAAGRAPLPAREALRFPCRPTRRLHRVRRHHR</sequence>
<feature type="chain" id="PRO_5045823646" description="Secreted protein" evidence="1">
    <location>
        <begin position="26"/>
        <end position="126"/>
    </location>
</feature>
<keyword evidence="3" id="KW-1185">Reference proteome</keyword>
<evidence type="ECO:0008006" key="4">
    <source>
        <dbReference type="Google" id="ProtNLM"/>
    </source>
</evidence>
<feature type="signal peptide" evidence="1">
    <location>
        <begin position="1"/>
        <end position="25"/>
    </location>
</feature>
<dbReference type="EMBL" id="CAUYUJ010022617">
    <property type="protein sequence ID" value="CAK0911633.1"/>
    <property type="molecule type" value="Genomic_DNA"/>
</dbReference>
<proteinExistence type="predicted"/>
<protein>
    <recommendedName>
        <fullName evidence="4">Secreted protein</fullName>
    </recommendedName>
</protein>